<dbReference type="RefSeq" id="WP_238552282.1">
    <property type="nucleotide sequence ID" value="NZ_JGYV01000001.1"/>
</dbReference>
<dbReference type="AlphaFoldDB" id="A0A087B425"/>
<evidence type="ECO:0000313" key="3">
    <source>
        <dbReference type="Proteomes" id="UP000029067"/>
    </source>
</evidence>
<protein>
    <submittedName>
        <fullName evidence="2">Uncharacterized protein</fullName>
    </submittedName>
</protein>
<reference evidence="2 3" key="1">
    <citation type="submission" date="2014-03" db="EMBL/GenBank/DDBJ databases">
        <title>Genomics of Bifidobacteria.</title>
        <authorList>
            <person name="Ventura M."/>
            <person name="Milani C."/>
            <person name="Lugli G.A."/>
        </authorList>
    </citation>
    <scope>NUCLEOTIDE SEQUENCE [LARGE SCALE GENOMIC DNA]</scope>
    <source>
        <strain evidence="2 3">LMG 10738</strain>
    </source>
</reference>
<feature type="compositionally biased region" description="Polar residues" evidence="1">
    <location>
        <begin position="1"/>
        <end position="18"/>
    </location>
</feature>
<dbReference type="STRING" id="1688.BCUN_0270"/>
<evidence type="ECO:0000313" key="2">
    <source>
        <dbReference type="EMBL" id="KFI65775.1"/>
    </source>
</evidence>
<name>A0A087B425_9BIFI</name>
<feature type="region of interest" description="Disordered" evidence="1">
    <location>
        <begin position="1"/>
        <end position="85"/>
    </location>
</feature>
<comment type="caution">
    <text evidence="2">The sequence shown here is derived from an EMBL/GenBank/DDBJ whole genome shotgun (WGS) entry which is preliminary data.</text>
</comment>
<proteinExistence type="predicted"/>
<feature type="compositionally biased region" description="Basic and acidic residues" evidence="1">
    <location>
        <begin position="45"/>
        <end position="60"/>
    </location>
</feature>
<gene>
    <name evidence="2" type="ORF">BCUN_0270</name>
</gene>
<keyword evidence="3" id="KW-1185">Reference proteome</keyword>
<organism evidence="2 3">
    <name type="scientific">Bifidobacterium cuniculi</name>
    <dbReference type="NCBI Taxonomy" id="1688"/>
    <lineage>
        <taxon>Bacteria</taxon>
        <taxon>Bacillati</taxon>
        <taxon>Actinomycetota</taxon>
        <taxon>Actinomycetes</taxon>
        <taxon>Bifidobacteriales</taxon>
        <taxon>Bifidobacteriaceae</taxon>
        <taxon>Bifidobacterium</taxon>
    </lineage>
</organism>
<dbReference type="eggNOG" id="ENOG5031WNP">
    <property type="taxonomic scope" value="Bacteria"/>
</dbReference>
<dbReference type="Proteomes" id="UP000029067">
    <property type="component" value="Unassembled WGS sequence"/>
</dbReference>
<dbReference type="EMBL" id="JGYV01000001">
    <property type="protein sequence ID" value="KFI65775.1"/>
    <property type="molecule type" value="Genomic_DNA"/>
</dbReference>
<accession>A0A087B425</accession>
<evidence type="ECO:0000256" key="1">
    <source>
        <dbReference type="SAM" id="MobiDB-lite"/>
    </source>
</evidence>
<sequence>MNDTMNDMTASEDMNNGVINAGATDGASSDGDLDFQGEQELANGTDDKKSCGCGCKKDELANDFPKSQEPSGDGSGVKAGGEQAE</sequence>